<organism evidence="2 3">
    <name type="scientific">Bipolaris victoriae (strain FI3)</name>
    <name type="common">Victoria blight of oats agent</name>
    <name type="synonym">Cochliobolus victoriae</name>
    <dbReference type="NCBI Taxonomy" id="930091"/>
    <lineage>
        <taxon>Eukaryota</taxon>
        <taxon>Fungi</taxon>
        <taxon>Dikarya</taxon>
        <taxon>Ascomycota</taxon>
        <taxon>Pezizomycotina</taxon>
        <taxon>Dothideomycetes</taxon>
        <taxon>Pleosporomycetidae</taxon>
        <taxon>Pleosporales</taxon>
        <taxon>Pleosporineae</taxon>
        <taxon>Pleosporaceae</taxon>
        <taxon>Bipolaris</taxon>
    </lineage>
</organism>
<reference evidence="2 3" key="1">
    <citation type="journal article" date="2013" name="PLoS Genet.">
        <title>Comparative genome structure, secondary metabolite, and effector coding capacity across Cochliobolus pathogens.</title>
        <authorList>
            <person name="Condon B.J."/>
            <person name="Leng Y."/>
            <person name="Wu D."/>
            <person name="Bushley K.E."/>
            <person name="Ohm R.A."/>
            <person name="Otillar R."/>
            <person name="Martin J."/>
            <person name="Schackwitz W."/>
            <person name="Grimwood J."/>
            <person name="MohdZainudin N."/>
            <person name="Xue C."/>
            <person name="Wang R."/>
            <person name="Manning V.A."/>
            <person name="Dhillon B."/>
            <person name="Tu Z.J."/>
            <person name="Steffenson B.J."/>
            <person name="Salamov A."/>
            <person name="Sun H."/>
            <person name="Lowry S."/>
            <person name="LaButti K."/>
            <person name="Han J."/>
            <person name="Copeland A."/>
            <person name="Lindquist E."/>
            <person name="Barry K."/>
            <person name="Schmutz J."/>
            <person name="Baker S.E."/>
            <person name="Ciuffetti L.M."/>
            <person name="Grigoriev I.V."/>
            <person name="Zhong S."/>
            <person name="Turgeon B.G."/>
        </authorList>
    </citation>
    <scope>NUCLEOTIDE SEQUENCE [LARGE SCALE GENOMIC DNA]</scope>
    <source>
        <strain evidence="2 3">FI3</strain>
    </source>
</reference>
<accession>W7EG39</accession>
<dbReference type="GeneID" id="26253731"/>
<sequence>MASGDDAETAAAAGAGAGAGGAKTKRVVGMVTTGMPSHTTPTRLEISVLPGFIQAILLSANR</sequence>
<proteinExistence type="predicted"/>
<name>W7EG39_BIPV3</name>
<dbReference type="HOGENOM" id="CLU_3049990_0_0_1"/>
<gene>
    <name evidence="2" type="ORF">COCVIDRAFT_26580</name>
</gene>
<keyword evidence="3" id="KW-1185">Reference proteome</keyword>
<evidence type="ECO:0000313" key="3">
    <source>
        <dbReference type="Proteomes" id="UP000054337"/>
    </source>
</evidence>
<evidence type="ECO:0000256" key="1">
    <source>
        <dbReference type="SAM" id="MobiDB-lite"/>
    </source>
</evidence>
<dbReference type="RefSeq" id="XP_014556731.1">
    <property type="nucleotide sequence ID" value="XM_014701245.1"/>
</dbReference>
<dbReference type="OrthoDB" id="10374677at2759"/>
<feature type="region of interest" description="Disordered" evidence="1">
    <location>
        <begin position="1"/>
        <end position="23"/>
    </location>
</feature>
<dbReference type="EMBL" id="KI968732">
    <property type="protein sequence ID" value="EUN27226.1"/>
    <property type="molecule type" value="Genomic_DNA"/>
</dbReference>
<dbReference type="AlphaFoldDB" id="W7EG39"/>
<protein>
    <submittedName>
        <fullName evidence="2">Uncharacterized protein</fullName>
    </submittedName>
</protein>
<dbReference type="Proteomes" id="UP000054337">
    <property type="component" value="Unassembled WGS sequence"/>
</dbReference>
<evidence type="ECO:0000313" key="2">
    <source>
        <dbReference type="EMBL" id="EUN27226.1"/>
    </source>
</evidence>